<comment type="similarity">
    <text evidence="1">Belongs to the universal ribosomal protein uS3 family.</text>
</comment>
<dbReference type="EMBL" id="LR999457">
    <property type="protein sequence ID" value="CAE6200936.1"/>
    <property type="molecule type" value="Genomic_DNA"/>
</dbReference>
<accession>A0A8S2AYP6</accession>
<evidence type="ECO:0000256" key="2">
    <source>
        <dbReference type="ARBA" id="ARBA00022980"/>
    </source>
</evidence>
<reference evidence="4" key="1">
    <citation type="submission" date="2021-01" db="EMBL/GenBank/DDBJ databases">
        <authorList>
            <person name="Bezrukov I."/>
        </authorList>
    </citation>
    <scope>NUCLEOTIDE SEQUENCE</scope>
</reference>
<gene>
    <name evidence="4" type="ORF">AARE701A_LOCUS19741</name>
</gene>
<dbReference type="AlphaFoldDB" id="A0A8S2AYP6"/>
<keyword evidence="3" id="KW-0687">Ribonucleoprotein</keyword>
<sequence>MVSSGQPTKEYIDAAVRHVLLRQGVLGLKKIVYIAPAQVVAPTALVPEAPLTTTDYPAMPVA</sequence>
<evidence type="ECO:0000256" key="1">
    <source>
        <dbReference type="ARBA" id="ARBA00010761"/>
    </source>
</evidence>
<dbReference type="Gene3D" id="3.30.1140.32">
    <property type="entry name" value="Ribosomal protein S3, C-terminal domain"/>
    <property type="match status" value="1"/>
</dbReference>
<name>A0A8S2AYP6_ARAAE</name>
<evidence type="ECO:0000256" key="3">
    <source>
        <dbReference type="ARBA" id="ARBA00023274"/>
    </source>
</evidence>
<dbReference type="GO" id="GO:1990904">
    <property type="term" value="C:ribonucleoprotein complex"/>
    <property type="evidence" value="ECO:0007669"/>
    <property type="project" value="UniProtKB-KW"/>
</dbReference>
<evidence type="ECO:0000313" key="4">
    <source>
        <dbReference type="EMBL" id="CAE6200936.1"/>
    </source>
</evidence>
<dbReference type="InterPro" id="IPR036419">
    <property type="entry name" value="Ribosomal_S3_C_sf"/>
</dbReference>
<keyword evidence="2" id="KW-0689">Ribosomal protein</keyword>
<protein>
    <submittedName>
        <fullName evidence="4">Uncharacterized protein</fullName>
    </submittedName>
</protein>
<dbReference type="Proteomes" id="UP000682877">
    <property type="component" value="Chromosome 7"/>
</dbReference>
<keyword evidence="5" id="KW-1185">Reference proteome</keyword>
<evidence type="ECO:0000313" key="5">
    <source>
        <dbReference type="Proteomes" id="UP000682877"/>
    </source>
</evidence>
<organism evidence="4 5">
    <name type="scientific">Arabidopsis arenosa</name>
    <name type="common">Sand rock-cress</name>
    <name type="synonym">Cardaminopsis arenosa</name>
    <dbReference type="NCBI Taxonomy" id="38785"/>
    <lineage>
        <taxon>Eukaryota</taxon>
        <taxon>Viridiplantae</taxon>
        <taxon>Streptophyta</taxon>
        <taxon>Embryophyta</taxon>
        <taxon>Tracheophyta</taxon>
        <taxon>Spermatophyta</taxon>
        <taxon>Magnoliopsida</taxon>
        <taxon>eudicotyledons</taxon>
        <taxon>Gunneridae</taxon>
        <taxon>Pentapetalae</taxon>
        <taxon>rosids</taxon>
        <taxon>malvids</taxon>
        <taxon>Brassicales</taxon>
        <taxon>Brassicaceae</taxon>
        <taxon>Camelineae</taxon>
        <taxon>Arabidopsis</taxon>
    </lineage>
</organism>
<dbReference type="GO" id="GO:0005840">
    <property type="term" value="C:ribosome"/>
    <property type="evidence" value="ECO:0007669"/>
    <property type="project" value="UniProtKB-KW"/>
</dbReference>
<proteinExistence type="inferred from homology"/>